<dbReference type="PANTHER" id="PTHR45138">
    <property type="entry name" value="REGULATORY COMPONENTS OF SENSORY TRANSDUCTION SYSTEM"/>
    <property type="match status" value="1"/>
</dbReference>
<dbReference type="InterPro" id="IPR000160">
    <property type="entry name" value="GGDEF_dom"/>
</dbReference>
<keyword evidence="1" id="KW-1133">Transmembrane helix</keyword>
<evidence type="ECO:0000256" key="1">
    <source>
        <dbReference type="SAM" id="Phobius"/>
    </source>
</evidence>
<dbReference type="Proteomes" id="UP000570517">
    <property type="component" value="Unassembled WGS sequence"/>
</dbReference>
<proteinExistence type="predicted"/>
<accession>A0A850PYN6</accession>
<protein>
    <submittedName>
        <fullName evidence="3">Putative membrane protein</fullName>
    </submittedName>
</protein>
<evidence type="ECO:0000313" key="3">
    <source>
        <dbReference type="EMBL" id="NVN53014.1"/>
    </source>
</evidence>
<dbReference type="GO" id="GO:0052621">
    <property type="term" value="F:diguanylate cyclase activity"/>
    <property type="evidence" value="ECO:0007669"/>
    <property type="project" value="TreeGrafter"/>
</dbReference>
<dbReference type="RefSeq" id="WP_178361246.1">
    <property type="nucleotide sequence ID" value="NZ_JABFYL010000048.1"/>
</dbReference>
<dbReference type="InterPro" id="IPR043128">
    <property type="entry name" value="Rev_trsase/Diguanyl_cyclase"/>
</dbReference>
<dbReference type="GO" id="GO:0005886">
    <property type="term" value="C:plasma membrane"/>
    <property type="evidence" value="ECO:0007669"/>
    <property type="project" value="TreeGrafter"/>
</dbReference>
<dbReference type="InterPro" id="IPR029787">
    <property type="entry name" value="Nucleotide_cyclase"/>
</dbReference>
<comment type="caution">
    <text evidence="3">The sequence shown here is derived from an EMBL/GenBank/DDBJ whole genome shotgun (WGS) entry which is preliminary data.</text>
</comment>
<dbReference type="EMBL" id="JABFYL010000048">
    <property type="protein sequence ID" value="NVN53014.1"/>
    <property type="molecule type" value="Genomic_DNA"/>
</dbReference>
<dbReference type="NCBIfam" id="TIGR00254">
    <property type="entry name" value="GGDEF"/>
    <property type="match status" value="1"/>
</dbReference>
<dbReference type="GO" id="GO:1902201">
    <property type="term" value="P:negative regulation of bacterial-type flagellum-dependent cell motility"/>
    <property type="evidence" value="ECO:0007669"/>
    <property type="project" value="TreeGrafter"/>
</dbReference>
<keyword evidence="1" id="KW-0472">Membrane</keyword>
<feature type="transmembrane region" description="Helical" evidence="1">
    <location>
        <begin position="142"/>
        <end position="160"/>
    </location>
</feature>
<keyword evidence="1" id="KW-0812">Transmembrane</keyword>
<feature type="domain" description="GGDEF" evidence="2">
    <location>
        <begin position="230"/>
        <end position="364"/>
    </location>
</feature>
<dbReference type="PANTHER" id="PTHR45138:SF9">
    <property type="entry name" value="DIGUANYLATE CYCLASE DGCM-RELATED"/>
    <property type="match status" value="1"/>
</dbReference>
<dbReference type="Gene3D" id="3.30.70.270">
    <property type="match status" value="1"/>
</dbReference>
<gene>
    <name evidence="3" type="ORF">HLY00_4982</name>
</gene>
<keyword evidence="4" id="KW-1185">Reference proteome</keyword>
<dbReference type="Pfam" id="PF00990">
    <property type="entry name" value="GGDEF"/>
    <property type="match status" value="1"/>
</dbReference>
<organism evidence="3 4">
    <name type="scientific">Mycolicibacterium hippocampi</name>
    <dbReference type="NCBI Taxonomy" id="659824"/>
    <lineage>
        <taxon>Bacteria</taxon>
        <taxon>Bacillati</taxon>
        <taxon>Actinomycetota</taxon>
        <taxon>Actinomycetes</taxon>
        <taxon>Mycobacteriales</taxon>
        <taxon>Mycobacteriaceae</taxon>
        <taxon>Mycolicibacterium</taxon>
    </lineage>
</organism>
<reference evidence="3 4" key="1">
    <citation type="submission" date="2020-05" db="EMBL/GenBank/DDBJ databases">
        <title>Draft genome sequence of Mycobacterium hippocampi DL, isolated from European seabass, Dicentrarchus labrax, reared in fish farms.</title>
        <authorList>
            <person name="Stathopoulou P."/>
            <person name="Asimakis E."/>
            <person name="Tzokas K."/>
            <person name="Batargias C."/>
            <person name="Tsiamis G."/>
        </authorList>
    </citation>
    <scope>NUCLEOTIDE SEQUENCE [LARGE SCALE GENOMIC DNA]</scope>
    <source>
        <strain evidence="3 4">DL</strain>
    </source>
</reference>
<dbReference type="AlphaFoldDB" id="A0A850PYN6"/>
<feature type="transmembrane region" description="Helical" evidence="1">
    <location>
        <begin position="33"/>
        <end position="56"/>
    </location>
</feature>
<dbReference type="CDD" id="cd01949">
    <property type="entry name" value="GGDEF"/>
    <property type="match status" value="1"/>
</dbReference>
<dbReference type="SUPFAM" id="SSF55073">
    <property type="entry name" value="Nucleotide cyclase"/>
    <property type="match status" value="1"/>
</dbReference>
<feature type="transmembrane region" description="Helical" evidence="1">
    <location>
        <begin position="166"/>
        <end position="189"/>
    </location>
</feature>
<evidence type="ECO:0000313" key="4">
    <source>
        <dbReference type="Proteomes" id="UP000570517"/>
    </source>
</evidence>
<dbReference type="GO" id="GO:0043709">
    <property type="term" value="P:cell adhesion involved in single-species biofilm formation"/>
    <property type="evidence" value="ECO:0007669"/>
    <property type="project" value="TreeGrafter"/>
</dbReference>
<dbReference type="SMART" id="SM00267">
    <property type="entry name" value="GGDEF"/>
    <property type="match status" value="1"/>
</dbReference>
<dbReference type="InterPro" id="IPR050469">
    <property type="entry name" value="Diguanylate_Cyclase"/>
</dbReference>
<evidence type="ECO:0000259" key="2">
    <source>
        <dbReference type="PROSITE" id="PS50887"/>
    </source>
</evidence>
<name>A0A850PYN6_9MYCO</name>
<sequence>MDKGVREYLLTWWRQPFEFDWTARLLRVNGVLWVHQVFIGSFSVMYGVTALLTVAGGLLDGGPAGGRVVVVLIAVSSAVVGVVWIVGPWPSERMSAAFAIYADLSVFVVIFCCASAFTAMPGLALLAANGIYIVLLHGPRALMWHLSFTVAAFAWFYGLAVFQDGAAVAVITVRLLVLLPTVVGVPVIVQSYLLTLRMGAVDALIDPLTRLLNRRGLDVDGEELVSHGGGQVGVLAVDIDKFKAINDSHGHDVGDRVLVAVANAVRDAVSNAGVRSVIARTGGEEFAVVIDAGPDAVRRVAELVHRAVAQCDAAVLPTVSIGAVTAVNQPDQARVAVRALIERADSAMYRAKNAGGNQTVAADDPVSAGE</sequence>
<feature type="transmembrane region" description="Helical" evidence="1">
    <location>
        <begin position="68"/>
        <end position="86"/>
    </location>
</feature>
<feature type="transmembrane region" description="Helical" evidence="1">
    <location>
        <begin position="106"/>
        <end position="135"/>
    </location>
</feature>
<dbReference type="PROSITE" id="PS50887">
    <property type="entry name" value="GGDEF"/>
    <property type="match status" value="1"/>
</dbReference>